<feature type="transmembrane region" description="Helical" evidence="6">
    <location>
        <begin position="94"/>
        <end position="114"/>
    </location>
</feature>
<feature type="transmembrane region" description="Helical" evidence="6">
    <location>
        <begin position="221"/>
        <end position="241"/>
    </location>
</feature>
<evidence type="ECO:0000256" key="1">
    <source>
        <dbReference type="ARBA" id="ARBA00004141"/>
    </source>
</evidence>
<feature type="transmembrane region" description="Helical" evidence="6">
    <location>
        <begin position="12"/>
        <end position="29"/>
    </location>
</feature>
<evidence type="ECO:0000256" key="4">
    <source>
        <dbReference type="ARBA" id="ARBA00022989"/>
    </source>
</evidence>
<name>A0ABX8AMI2_9HYPH</name>
<evidence type="ECO:0000313" key="8">
    <source>
        <dbReference type="Proteomes" id="UP000680706"/>
    </source>
</evidence>
<evidence type="ECO:0000256" key="6">
    <source>
        <dbReference type="SAM" id="Phobius"/>
    </source>
</evidence>
<dbReference type="PANTHER" id="PTHR30028">
    <property type="entry name" value="UPF0014 INNER MEMBRANE PROTEIN YBBM-RELATED"/>
    <property type="match status" value="1"/>
</dbReference>
<dbReference type="Pfam" id="PF03649">
    <property type="entry name" value="UPF0014"/>
    <property type="match status" value="1"/>
</dbReference>
<sequence>MTSTVAWSDLAFFYFIAIIPLSLLWFMGLKDLSRDLAISIVRMSVQLLVIGFYLQTVFDLDNLALNILWLVAMALIAAITSAGRAEMPRLKSAVPLTSAILIAMLPVLLMFIVVLSRPVPWYSAQITIPIAGMLLGNALGSLVIALRRFNLRTPEDREHIELLTTMGATKLEARRTLVKASLRAAASPVIASMATLGLVSLPGMMTGQILGGFNPIEAVQYQIAIMLGISASQTLSIILALRFTIYMEAEYE</sequence>
<comment type="subcellular location">
    <subcellularLocation>
        <location evidence="1">Membrane</location>
        <topology evidence="1">Multi-pass membrane protein</topology>
    </subcellularLocation>
</comment>
<feature type="transmembrane region" description="Helical" evidence="6">
    <location>
        <begin position="180"/>
        <end position="201"/>
    </location>
</feature>
<feature type="transmembrane region" description="Helical" evidence="6">
    <location>
        <begin position="36"/>
        <end position="57"/>
    </location>
</feature>
<feature type="transmembrane region" description="Helical" evidence="6">
    <location>
        <begin position="63"/>
        <end position="82"/>
    </location>
</feature>
<gene>
    <name evidence="7" type="ORF">KGB56_15980</name>
</gene>
<dbReference type="Proteomes" id="UP000680706">
    <property type="component" value="Chromosome"/>
</dbReference>
<accession>A0ABX8AMI2</accession>
<evidence type="ECO:0000256" key="5">
    <source>
        <dbReference type="ARBA" id="ARBA00023136"/>
    </source>
</evidence>
<evidence type="ECO:0000313" key="7">
    <source>
        <dbReference type="EMBL" id="QUS54861.1"/>
    </source>
</evidence>
<dbReference type="PANTHER" id="PTHR30028:SF0">
    <property type="entry name" value="PROTEIN ALUMINUM SENSITIVE 3"/>
    <property type="match status" value="1"/>
</dbReference>
<proteinExistence type="inferred from homology"/>
<dbReference type="RefSeq" id="WP_075698705.1">
    <property type="nucleotide sequence ID" value="NZ_CP074126.1"/>
</dbReference>
<keyword evidence="5 6" id="KW-0472">Membrane</keyword>
<keyword evidence="4 6" id="KW-1133">Transmembrane helix</keyword>
<keyword evidence="3 6" id="KW-0812">Transmembrane</keyword>
<evidence type="ECO:0000256" key="3">
    <source>
        <dbReference type="ARBA" id="ARBA00022692"/>
    </source>
</evidence>
<protein>
    <submittedName>
        <fullName evidence="7">ABC transporter permease</fullName>
    </submittedName>
</protein>
<keyword evidence="8" id="KW-1185">Reference proteome</keyword>
<organism evidence="7 8">
    <name type="scientific">Pseudovibrio brasiliensis</name>
    <dbReference type="NCBI Taxonomy" id="1898042"/>
    <lineage>
        <taxon>Bacteria</taxon>
        <taxon>Pseudomonadati</taxon>
        <taxon>Pseudomonadota</taxon>
        <taxon>Alphaproteobacteria</taxon>
        <taxon>Hyphomicrobiales</taxon>
        <taxon>Stappiaceae</taxon>
        <taxon>Pseudovibrio</taxon>
    </lineage>
</organism>
<reference evidence="7 8" key="1">
    <citation type="journal article" date="2021" name="Angew. Chem. Int. Ed. Engl.">
        <title>A novel family of nonribosomal peptides modulate collective behavior in Pseudovibrio bacteria isolated from marine sponges.</title>
        <authorList>
            <person name="Ioca L.P."/>
            <person name="Dai Y."/>
            <person name="Kunakom S."/>
            <person name="Diaz-Espinosa J."/>
            <person name="Krunic A."/>
            <person name="Crnkovic C.M."/>
            <person name="Orjala J."/>
            <person name="Sanchez L.M."/>
            <person name="Ferreira A.G."/>
            <person name="Berlinck R.G.S."/>
            <person name="Eustaquio A.S."/>
        </authorList>
    </citation>
    <scope>NUCLEOTIDE SEQUENCE [LARGE SCALE GENOMIC DNA]</scope>
    <source>
        <strain evidence="7 8">Ab134</strain>
    </source>
</reference>
<feature type="transmembrane region" description="Helical" evidence="6">
    <location>
        <begin position="126"/>
        <end position="146"/>
    </location>
</feature>
<dbReference type="EMBL" id="CP074126">
    <property type="protein sequence ID" value="QUS54861.1"/>
    <property type="molecule type" value="Genomic_DNA"/>
</dbReference>
<comment type="similarity">
    <text evidence="2">Belongs to the UPF0014 family.</text>
</comment>
<dbReference type="InterPro" id="IPR005226">
    <property type="entry name" value="UPF0014_fam"/>
</dbReference>
<evidence type="ECO:0000256" key="2">
    <source>
        <dbReference type="ARBA" id="ARBA00005268"/>
    </source>
</evidence>